<gene>
    <name evidence="2" type="ORF">BJ122_13212</name>
</gene>
<feature type="transmembrane region" description="Helical" evidence="1">
    <location>
        <begin position="281"/>
        <end position="303"/>
    </location>
</feature>
<evidence type="ECO:0000256" key="1">
    <source>
        <dbReference type="SAM" id="Phobius"/>
    </source>
</evidence>
<feature type="transmembrane region" description="Helical" evidence="1">
    <location>
        <begin position="75"/>
        <end position="96"/>
    </location>
</feature>
<feature type="transmembrane region" description="Helical" evidence="1">
    <location>
        <begin position="228"/>
        <end position="244"/>
    </location>
</feature>
<feature type="transmembrane region" description="Helical" evidence="1">
    <location>
        <begin position="147"/>
        <end position="171"/>
    </location>
</feature>
<name>A0A318TMX3_9BRAD</name>
<keyword evidence="3" id="KW-1185">Reference proteome</keyword>
<dbReference type="Pfam" id="PF05987">
    <property type="entry name" value="DUF898"/>
    <property type="match status" value="1"/>
</dbReference>
<proteinExistence type="predicted"/>
<accession>A0A318TMX3</accession>
<reference evidence="2 3" key="1">
    <citation type="submission" date="2018-06" db="EMBL/GenBank/DDBJ databases">
        <title>Genomic Encyclopedia of Archaeal and Bacterial Type Strains, Phase II (KMG-II): from individual species to whole genera.</title>
        <authorList>
            <person name="Goeker M."/>
        </authorList>
    </citation>
    <scope>NUCLEOTIDE SEQUENCE [LARGE SCALE GENOMIC DNA]</scope>
    <source>
        <strain evidence="2 3">JCM 11668</strain>
    </source>
</reference>
<dbReference type="AlphaFoldDB" id="A0A318TMX3"/>
<keyword evidence="1" id="KW-0472">Membrane</keyword>
<feature type="transmembrane region" description="Helical" evidence="1">
    <location>
        <begin position="28"/>
        <end position="46"/>
    </location>
</feature>
<dbReference type="EMBL" id="QJTI01000032">
    <property type="protein sequence ID" value="PYE99992.1"/>
    <property type="molecule type" value="Genomic_DNA"/>
</dbReference>
<keyword evidence="1" id="KW-1133">Transmembrane helix</keyword>
<feature type="transmembrane region" description="Helical" evidence="1">
    <location>
        <begin position="256"/>
        <end position="274"/>
    </location>
</feature>
<feature type="transmembrane region" description="Helical" evidence="1">
    <location>
        <begin position="102"/>
        <end position="126"/>
    </location>
</feature>
<organism evidence="2 3">
    <name type="scientific">Rhodopseudomonas faecalis</name>
    <dbReference type="NCBI Taxonomy" id="99655"/>
    <lineage>
        <taxon>Bacteria</taxon>
        <taxon>Pseudomonadati</taxon>
        <taxon>Pseudomonadota</taxon>
        <taxon>Alphaproteobacteria</taxon>
        <taxon>Hyphomicrobiales</taxon>
        <taxon>Nitrobacteraceae</taxon>
        <taxon>Rhodopseudomonas</taxon>
    </lineage>
</organism>
<comment type="caution">
    <text evidence="2">The sequence shown here is derived from an EMBL/GenBank/DDBJ whole genome shotgun (WGS) entry which is preliminary data.</text>
</comment>
<evidence type="ECO:0000313" key="3">
    <source>
        <dbReference type="Proteomes" id="UP000248148"/>
    </source>
</evidence>
<dbReference type="InterPro" id="IPR010295">
    <property type="entry name" value="DUF898"/>
</dbReference>
<evidence type="ECO:0000313" key="2">
    <source>
        <dbReference type="EMBL" id="PYE99992.1"/>
    </source>
</evidence>
<dbReference type="Proteomes" id="UP000248148">
    <property type="component" value="Unassembled WGS sequence"/>
</dbReference>
<protein>
    <submittedName>
        <fullName evidence="2">Uncharacterized protein DUF898</fullName>
    </submittedName>
</protein>
<keyword evidence="1" id="KW-0812">Transmembrane</keyword>
<feature type="transmembrane region" description="Helical" evidence="1">
    <location>
        <begin position="318"/>
        <end position="338"/>
    </location>
</feature>
<sequence length="389" mass="43203">MNEMTSVPQVPTARAASFCGSRAEFRRLVLRGGLLELITLGFYRFWLATDMRRHLWANTALDGDAAEYTGTGKELLLGFLMAVAILAPLYIGYFLLGIEAESLQAFASVPLVALFYLFSQFAIYRARRYRLTRTIWRGVRFWMTGSGWAYALRASLWALAVLLTFGLLLPWRTAALERYKLGHSHYGELQGRFEGRGIELFKRGWWIWALTLAFLIVPSLLWLPYLTIVVLPALPVLFAIYRAMEWRWWLSGLRFGAVRLQSALPVTALIPLYWKAIGWSALLLLVFSLCLGGFGAVIALLAGGDGETFRPEALQNNVAMLVLTGIGYLLLIVGFNAVMRIYLLRDLWAKVANATTVYGLDAAAEVAAQGELATALGEGFADGLDVAGL</sequence>